<accession>A0ACB9FUC4</accession>
<organism evidence="1 2">
    <name type="scientific">Smallanthus sonchifolius</name>
    <dbReference type="NCBI Taxonomy" id="185202"/>
    <lineage>
        <taxon>Eukaryota</taxon>
        <taxon>Viridiplantae</taxon>
        <taxon>Streptophyta</taxon>
        <taxon>Embryophyta</taxon>
        <taxon>Tracheophyta</taxon>
        <taxon>Spermatophyta</taxon>
        <taxon>Magnoliopsida</taxon>
        <taxon>eudicotyledons</taxon>
        <taxon>Gunneridae</taxon>
        <taxon>Pentapetalae</taxon>
        <taxon>asterids</taxon>
        <taxon>campanulids</taxon>
        <taxon>Asterales</taxon>
        <taxon>Asteraceae</taxon>
        <taxon>Asteroideae</taxon>
        <taxon>Heliantheae alliance</taxon>
        <taxon>Millerieae</taxon>
        <taxon>Smallanthus</taxon>
    </lineage>
</organism>
<evidence type="ECO:0000313" key="1">
    <source>
        <dbReference type="EMBL" id="KAI3774523.1"/>
    </source>
</evidence>
<gene>
    <name evidence="1" type="ORF">L1987_49081</name>
</gene>
<dbReference type="EMBL" id="CM042033">
    <property type="protein sequence ID" value="KAI3774523.1"/>
    <property type="molecule type" value="Genomic_DNA"/>
</dbReference>
<protein>
    <submittedName>
        <fullName evidence="1">Uncharacterized protein</fullName>
    </submittedName>
</protein>
<comment type="caution">
    <text evidence="1">The sequence shown here is derived from an EMBL/GenBank/DDBJ whole genome shotgun (WGS) entry which is preliminary data.</text>
</comment>
<reference evidence="2" key="1">
    <citation type="journal article" date="2022" name="Mol. Ecol. Resour.">
        <title>The genomes of chicory, endive, great burdock and yacon provide insights into Asteraceae palaeo-polyploidization history and plant inulin production.</title>
        <authorList>
            <person name="Fan W."/>
            <person name="Wang S."/>
            <person name="Wang H."/>
            <person name="Wang A."/>
            <person name="Jiang F."/>
            <person name="Liu H."/>
            <person name="Zhao H."/>
            <person name="Xu D."/>
            <person name="Zhang Y."/>
        </authorList>
    </citation>
    <scope>NUCLEOTIDE SEQUENCE [LARGE SCALE GENOMIC DNA]</scope>
    <source>
        <strain evidence="2">cv. Yunnan</strain>
    </source>
</reference>
<evidence type="ECO:0000313" key="2">
    <source>
        <dbReference type="Proteomes" id="UP001056120"/>
    </source>
</evidence>
<name>A0ACB9FUC4_9ASTR</name>
<keyword evidence="2" id="KW-1185">Reference proteome</keyword>
<sequence length="69" mass="7726">MDGRLAFLVVFTYALQTKRPLTIQRPTDFSGFSDTFDVSPYFGSCSSIDIPDFIDSEDESAYLIVEEGC</sequence>
<dbReference type="Proteomes" id="UP001056120">
    <property type="component" value="Linkage Group LG16"/>
</dbReference>
<proteinExistence type="predicted"/>
<reference evidence="1 2" key="2">
    <citation type="journal article" date="2022" name="Mol. Ecol. Resour.">
        <title>The genomes of chicory, endive, great burdock and yacon provide insights into Asteraceae paleo-polyploidization history and plant inulin production.</title>
        <authorList>
            <person name="Fan W."/>
            <person name="Wang S."/>
            <person name="Wang H."/>
            <person name="Wang A."/>
            <person name="Jiang F."/>
            <person name="Liu H."/>
            <person name="Zhao H."/>
            <person name="Xu D."/>
            <person name="Zhang Y."/>
        </authorList>
    </citation>
    <scope>NUCLEOTIDE SEQUENCE [LARGE SCALE GENOMIC DNA]</scope>
    <source>
        <strain evidence="2">cv. Yunnan</strain>
        <tissue evidence="1">Leaves</tissue>
    </source>
</reference>